<keyword evidence="2" id="KW-0472">Membrane</keyword>
<feature type="region of interest" description="Disordered" evidence="1">
    <location>
        <begin position="231"/>
        <end position="266"/>
    </location>
</feature>
<gene>
    <name evidence="3" type="ORF">F0U60_16310</name>
</gene>
<evidence type="ECO:0008006" key="5">
    <source>
        <dbReference type="Google" id="ProtNLM"/>
    </source>
</evidence>
<dbReference type="Gene3D" id="3.90.10.10">
    <property type="entry name" value="Cytochrome C3"/>
    <property type="match status" value="1"/>
</dbReference>
<feature type="transmembrane region" description="Helical" evidence="2">
    <location>
        <begin position="15"/>
        <end position="34"/>
    </location>
</feature>
<dbReference type="InterPro" id="IPR005591">
    <property type="entry name" value="NapB"/>
</dbReference>
<dbReference type="InterPro" id="IPR036280">
    <property type="entry name" value="Multihaem_cyt_sf"/>
</dbReference>
<reference evidence="3 4" key="1">
    <citation type="submission" date="2019-08" db="EMBL/GenBank/DDBJ databases">
        <title>Archangium and Cystobacter genomes.</title>
        <authorList>
            <person name="Chen I.-C.K."/>
            <person name="Wielgoss S."/>
        </authorList>
    </citation>
    <scope>NUCLEOTIDE SEQUENCE [LARGE SCALE GENOMIC DNA]</scope>
    <source>
        <strain evidence="3 4">Cbm 6</strain>
    </source>
</reference>
<sequence length="266" mass="28195">MSTGGEQGSGLPARWLHVGAAVAVAFAATGYFAGIRAPEMPERPAASDSHAQRAERVLSYSELREARRGANAHMYEGAIASLSEETFPVKPLPVATLEQRAEAVAQRKPHRAYDGAPPTIPHEIDQREVPGCLACHGDGMKLGNRVAPKISHPPYQSCTQCHVVGESPRPLAPYKDIPANGFVGLASAGMGARAWPGAPPTLPHSTHMRNECTSCHGPQGLAGLRTSHPERQNCQQCHGSSAQLDQRVDASSAPGGFARVARETQP</sequence>
<evidence type="ECO:0000256" key="1">
    <source>
        <dbReference type="SAM" id="MobiDB-lite"/>
    </source>
</evidence>
<protein>
    <recommendedName>
        <fullName evidence="5">Diheme cytochrome c NapB</fullName>
    </recommendedName>
</protein>
<keyword evidence="2" id="KW-1133">Transmembrane helix</keyword>
<keyword evidence="2" id="KW-0812">Transmembrane</keyword>
<evidence type="ECO:0000313" key="4">
    <source>
        <dbReference type="Proteomes" id="UP001611383"/>
    </source>
</evidence>
<dbReference type="Proteomes" id="UP001611383">
    <property type="component" value="Chromosome"/>
</dbReference>
<dbReference type="EMBL" id="CP043494">
    <property type="protein sequence ID" value="WNG45486.1"/>
    <property type="molecule type" value="Genomic_DNA"/>
</dbReference>
<evidence type="ECO:0000256" key="2">
    <source>
        <dbReference type="SAM" id="Phobius"/>
    </source>
</evidence>
<keyword evidence="4" id="KW-1185">Reference proteome</keyword>
<dbReference type="Pfam" id="PF03892">
    <property type="entry name" value="NapB"/>
    <property type="match status" value="1"/>
</dbReference>
<name>A0ABY9WVC3_9BACT</name>
<accession>A0ABY9WVC3</accession>
<organism evidence="3 4">
    <name type="scientific">Archangium minus</name>
    <dbReference type="NCBI Taxonomy" id="83450"/>
    <lineage>
        <taxon>Bacteria</taxon>
        <taxon>Pseudomonadati</taxon>
        <taxon>Myxococcota</taxon>
        <taxon>Myxococcia</taxon>
        <taxon>Myxococcales</taxon>
        <taxon>Cystobacterineae</taxon>
        <taxon>Archangiaceae</taxon>
        <taxon>Archangium</taxon>
    </lineage>
</organism>
<dbReference type="SUPFAM" id="SSF48695">
    <property type="entry name" value="Multiheme cytochromes"/>
    <property type="match status" value="1"/>
</dbReference>
<proteinExistence type="predicted"/>
<dbReference type="RefSeq" id="WP_395820407.1">
    <property type="nucleotide sequence ID" value="NZ_CP043494.1"/>
</dbReference>
<evidence type="ECO:0000313" key="3">
    <source>
        <dbReference type="EMBL" id="WNG45486.1"/>
    </source>
</evidence>
<feature type="compositionally biased region" description="Polar residues" evidence="1">
    <location>
        <begin position="232"/>
        <end position="244"/>
    </location>
</feature>